<dbReference type="AlphaFoldDB" id="A0AAE0LHM0"/>
<organism evidence="2 3">
    <name type="scientific">Cymbomonas tetramitiformis</name>
    <dbReference type="NCBI Taxonomy" id="36881"/>
    <lineage>
        <taxon>Eukaryota</taxon>
        <taxon>Viridiplantae</taxon>
        <taxon>Chlorophyta</taxon>
        <taxon>Pyramimonadophyceae</taxon>
        <taxon>Pyramimonadales</taxon>
        <taxon>Pyramimonadaceae</taxon>
        <taxon>Cymbomonas</taxon>
    </lineage>
</organism>
<evidence type="ECO:0000256" key="1">
    <source>
        <dbReference type="SAM" id="MobiDB-lite"/>
    </source>
</evidence>
<feature type="compositionally biased region" description="Low complexity" evidence="1">
    <location>
        <begin position="108"/>
        <end position="127"/>
    </location>
</feature>
<proteinExistence type="predicted"/>
<reference evidence="2 3" key="1">
    <citation type="journal article" date="2015" name="Genome Biol. Evol.">
        <title>Comparative Genomics of a Bacterivorous Green Alga Reveals Evolutionary Causalities and Consequences of Phago-Mixotrophic Mode of Nutrition.</title>
        <authorList>
            <person name="Burns J.A."/>
            <person name="Paasch A."/>
            <person name="Narechania A."/>
            <person name="Kim E."/>
        </authorList>
    </citation>
    <scope>NUCLEOTIDE SEQUENCE [LARGE SCALE GENOMIC DNA]</scope>
    <source>
        <strain evidence="2 3">PLY_AMNH</strain>
    </source>
</reference>
<gene>
    <name evidence="2" type="ORF">CYMTET_7275</name>
</gene>
<evidence type="ECO:0000313" key="3">
    <source>
        <dbReference type="Proteomes" id="UP001190700"/>
    </source>
</evidence>
<sequence length="167" mass="18547">MDERKVATAKALKGLFDEGVLNEIDFKREKTKLFSSPYVLNPTVIDGLRESKELLDLEVLDMAEYSRAKQSFLDATTVVVREEREEQRPLKPTALGSPERPQMLPFIDSVFSPDSDSDSCFSSVTDSSADESDGESVVTSPEVSDVSDNDVEMAELCDVQESERTGR</sequence>
<dbReference type="EMBL" id="LGRX02001962">
    <property type="protein sequence ID" value="KAK3285109.1"/>
    <property type="molecule type" value="Genomic_DNA"/>
</dbReference>
<dbReference type="Proteomes" id="UP001190700">
    <property type="component" value="Unassembled WGS sequence"/>
</dbReference>
<name>A0AAE0LHM0_9CHLO</name>
<protein>
    <submittedName>
        <fullName evidence="2">Uncharacterized protein</fullName>
    </submittedName>
</protein>
<accession>A0AAE0LHM0</accession>
<comment type="caution">
    <text evidence="2">The sequence shown here is derived from an EMBL/GenBank/DDBJ whole genome shotgun (WGS) entry which is preliminary data.</text>
</comment>
<keyword evidence="3" id="KW-1185">Reference proteome</keyword>
<evidence type="ECO:0000313" key="2">
    <source>
        <dbReference type="EMBL" id="KAK3285109.1"/>
    </source>
</evidence>
<feature type="region of interest" description="Disordered" evidence="1">
    <location>
        <begin position="82"/>
        <end position="167"/>
    </location>
</feature>
<feature type="compositionally biased region" description="Acidic residues" evidence="1">
    <location>
        <begin position="145"/>
        <end position="160"/>
    </location>
</feature>